<protein>
    <submittedName>
        <fullName evidence="1">Uncharacterized protein</fullName>
    </submittedName>
</protein>
<accession>R2QFY4</accession>
<dbReference type="InterPro" id="IPR011050">
    <property type="entry name" value="Pectin_lyase_fold/virulence"/>
</dbReference>
<sequence length="293" mass="33341">MKTIIDQEHLTGERALFKRNNLIVKNTVFEDGESPLKESSNLEIIDSIFRWKYPLWYCENVELSNTTLLETARSGIWYTNNISISDSMLEAPKTFRRAKDIQLTNVHMPKAEETFWNCENITLTNVQAEGNYFAMNSKNITATDFSLSGNYAFDGAENIEIHHSKLISKDAFWNCKDVTVYDSVIIGEYLGWNSKNLRFVNCYIESEQGLCYVENLVIENGRIVNTDLAFEYSTVNVTAFTSIDSVKNPISGSIKAKNIGELIMEKSEVNPEKTIICLTEACEKMTKLIEQNG</sequence>
<name>R2QFY4_9ENTE</name>
<gene>
    <name evidence="1" type="ORF">UAU_01893</name>
</gene>
<reference evidence="1 2" key="1">
    <citation type="submission" date="2013-02" db="EMBL/GenBank/DDBJ databases">
        <title>The Genome Sequence of Enterococcus pallens BAA-351.</title>
        <authorList>
            <consortium name="The Broad Institute Genome Sequencing Platform"/>
            <consortium name="The Broad Institute Genome Sequencing Center for Infectious Disease"/>
            <person name="Earl A.M."/>
            <person name="Gilmore M.S."/>
            <person name="Lebreton F."/>
            <person name="Walker B."/>
            <person name="Young S.K."/>
            <person name="Zeng Q."/>
            <person name="Gargeya S."/>
            <person name="Fitzgerald M."/>
            <person name="Haas B."/>
            <person name="Abouelleil A."/>
            <person name="Alvarado L."/>
            <person name="Arachchi H.M."/>
            <person name="Berlin A.M."/>
            <person name="Chapman S.B."/>
            <person name="Dewar J."/>
            <person name="Goldberg J."/>
            <person name="Griggs A."/>
            <person name="Gujja S."/>
            <person name="Hansen M."/>
            <person name="Howarth C."/>
            <person name="Imamovic A."/>
            <person name="Larimer J."/>
            <person name="McCowan C."/>
            <person name="Murphy C."/>
            <person name="Neiman D."/>
            <person name="Pearson M."/>
            <person name="Priest M."/>
            <person name="Roberts A."/>
            <person name="Saif S."/>
            <person name="Shea T."/>
            <person name="Sisk P."/>
            <person name="Sykes S."/>
            <person name="Wortman J."/>
            <person name="Nusbaum C."/>
            <person name="Birren B."/>
        </authorList>
    </citation>
    <scope>NUCLEOTIDE SEQUENCE [LARGE SCALE GENOMIC DNA]</scope>
    <source>
        <strain evidence="1 2">ATCC BAA-351</strain>
    </source>
</reference>
<keyword evidence="2" id="KW-1185">Reference proteome</keyword>
<dbReference type="eggNOG" id="COG5434">
    <property type="taxonomic scope" value="Bacteria"/>
</dbReference>
<dbReference type="OrthoDB" id="9803285at2"/>
<proteinExistence type="predicted"/>
<dbReference type="Proteomes" id="UP000013782">
    <property type="component" value="Unassembled WGS sequence"/>
</dbReference>
<organism evidence="1 2">
    <name type="scientific">Enterococcus pallens ATCC BAA-351</name>
    <dbReference type="NCBI Taxonomy" id="1158607"/>
    <lineage>
        <taxon>Bacteria</taxon>
        <taxon>Bacillati</taxon>
        <taxon>Bacillota</taxon>
        <taxon>Bacilli</taxon>
        <taxon>Lactobacillales</taxon>
        <taxon>Enterococcaceae</taxon>
        <taxon>Enterococcus</taxon>
    </lineage>
</organism>
<evidence type="ECO:0000313" key="2">
    <source>
        <dbReference type="Proteomes" id="UP000013782"/>
    </source>
</evidence>
<dbReference type="InterPro" id="IPR022208">
    <property type="entry name" value="DUF3737"/>
</dbReference>
<dbReference type="PATRIC" id="fig|1158607.3.peg.1861"/>
<dbReference type="STRING" id="160454.RV10_GL003821"/>
<dbReference type="HOGENOM" id="CLU_065086_0_0_9"/>
<comment type="caution">
    <text evidence="1">The sequence shown here is derived from an EMBL/GenBank/DDBJ whole genome shotgun (WGS) entry which is preliminary data.</text>
</comment>
<dbReference type="SUPFAM" id="SSF51126">
    <property type="entry name" value="Pectin lyase-like"/>
    <property type="match status" value="1"/>
</dbReference>
<dbReference type="Pfam" id="PF12541">
    <property type="entry name" value="DUF3737"/>
    <property type="match status" value="1"/>
</dbReference>
<evidence type="ECO:0000313" key="1">
    <source>
        <dbReference type="EMBL" id="EOH94158.1"/>
    </source>
</evidence>
<dbReference type="RefSeq" id="WP_010756887.1">
    <property type="nucleotide sequence ID" value="NZ_ASWD01000001.1"/>
</dbReference>
<dbReference type="AlphaFoldDB" id="R2QFY4"/>
<dbReference type="EMBL" id="AJAQ01000015">
    <property type="protein sequence ID" value="EOH94158.1"/>
    <property type="molecule type" value="Genomic_DNA"/>
</dbReference>